<dbReference type="Gene3D" id="3.50.50.60">
    <property type="entry name" value="FAD/NAD(P)-binding domain"/>
    <property type="match status" value="1"/>
</dbReference>
<dbReference type="GO" id="GO:0016491">
    <property type="term" value="F:oxidoreductase activity"/>
    <property type="evidence" value="ECO:0007669"/>
    <property type="project" value="UniProtKB-KW"/>
</dbReference>
<dbReference type="SUPFAM" id="SSF51905">
    <property type="entry name" value="FAD/NAD(P)-binding domain"/>
    <property type="match status" value="1"/>
</dbReference>
<comment type="cofactor">
    <cofactor evidence="1">
        <name>FAD</name>
        <dbReference type="ChEBI" id="CHEBI:57692"/>
    </cofactor>
</comment>
<dbReference type="InterPro" id="IPR001613">
    <property type="entry name" value="Flavin_amine_oxidase"/>
</dbReference>
<evidence type="ECO:0000256" key="2">
    <source>
        <dbReference type="ARBA" id="ARBA00023002"/>
    </source>
</evidence>
<dbReference type="InterPro" id="IPR036188">
    <property type="entry name" value="FAD/NAD-bd_sf"/>
</dbReference>
<evidence type="ECO:0000256" key="1">
    <source>
        <dbReference type="ARBA" id="ARBA00001974"/>
    </source>
</evidence>
<reference evidence="7" key="3">
    <citation type="journal article" date="2019" name="Int. J. Syst. Evol. Microbiol.">
        <title>The Global Catalogue of Microorganisms (GCM) 10K type strain sequencing project: providing services to taxonomists for standard genome sequencing and annotation.</title>
        <authorList>
            <consortium name="The Broad Institute Genomics Platform"/>
            <consortium name="The Broad Institute Genome Sequencing Center for Infectious Disease"/>
            <person name="Wu L."/>
            <person name="Ma J."/>
        </authorList>
    </citation>
    <scope>NUCLEOTIDE SEQUENCE [LARGE SCALE GENOMIC DNA]</scope>
    <source>
        <strain evidence="7">CGMCC 1.8884</strain>
    </source>
</reference>
<evidence type="ECO:0000256" key="3">
    <source>
        <dbReference type="PIRSR" id="PIRSR601613-1"/>
    </source>
</evidence>
<reference evidence="6" key="1">
    <citation type="journal article" date="2014" name="Int. J. Syst. Evol. Microbiol.">
        <title>Complete genome of a new Firmicutes species belonging to the dominant human colonic microbiota ('Ruminococcus bicirculans') reveals two chromosomes and a selective capacity to utilize plant glucans.</title>
        <authorList>
            <consortium name="NISC Comparative Sequencing Program"/>
            <person name="Wegmann U."/>
            <person name="Louis P."/>
            <person name="Goesmann A."/>
            <person name="Henrissat B."/>
            <person name="Duncan S.H."/>
            <person name="Flint H.J."/>
        </authorList>
    </citation>
    <scope>NUCLEOTIDE SEQUENCE</scope>
    <source>
        <strain evidence="6">CGMCC 1.8884</strain>
    </source>
</reference>
<comment type="caution">
    <text evidence="5">The sequence shown here is derived from an EMBL/GenBank/DDBJ whole genome shotgun (WGS) entry which is preliminary data.</text>
</comment>
<evidence type="ECO:0000313" key="6">
    <source>
        <dbReference type="EMBL" id="GGP30371.1"/>
    </source>
</evidence>
<proteinExistence type="predicted"/>
<feature type="binding site" evidence="3">
    <location>
        <begin position="35"/>
        <end position="36"/>
    </location>
    <ligand>
        <name>FAD</name>
        <dbReference type="ChEBI" id="CHEBI:57692"/>
    </ligand>
</feature>
<dbReference type="Proteomes" id="UP000630135">
    <property type="component" value="Unassembled WGS sequence"/>
</dbReference>
<feature type="domain" description="Amine oxidase" evidence="4">
    <location>
        <begin position="15"/>
        <end position="413"/>
    </location>
</feature>
<protein>
    <submittedName>
        <fullName evidence="5">Oxidoreductase FAD-binding protein</fullName>
    </submittedName>
</protein>
<dbReference type="InterPro" id="IPR002937">
    <property type="entry name" value="Amino_oxidase"/>
</dbReference>
<name>A0AAV4K7K6_9DEIO</name>
<dbReference type="Proteomes" id="UP000652720">
    <property type="component" value="Unassembled WGS sequence"/>
</dbReference>
<dbReference type="EMBL" id="BMLZ01000025">
    <property type="protein sequence ID" value="GGP30371.1"/>
    <property type="molecule type" value="Genomic_DNA"/>
</dbReference>
<keyword evidence="2" id="KW-0560">Oxidoreductase</keyword>
<gene>
    <name evidence="6" type="ORF">GCM10008021_20220</name>
    <name evidence="5" type="ORF">GCM10010914_23640</name>
</gene>
<sequence length="425" mass="44942">MLEHMLDGLVVGGGLAGLTAARILTKAGRRVRVLEAAAEVGGRVRSREVEGFTLDAGFQVLFPAYPAARRQLDLDALDLVPLPSAAAVRRGEREDVLGSPLDDLASLPATLKSGALTLTDKLRVARLAAALRASPAHELLTGPDESTEAFLRAQGFSEAALDHFFRPFFGGIFLRRDLATSARLFRYYFRMLMDGGAALPRRGMGEISRQLAQGTDVLTGVKVLRLLPRPGHVTAVTSAGEIDARQVIVATDAPAASDLTGEALTRGALSSTYLYYATSRRISGQHRLLLNAEAGLINNAQWTSLAVPGRAPAGQHLLTVTVLGLPEVDDAALDARVRGELSRWYGAEAAGTLRLLGLERLPYAQFEQPAGYAATLPGHATRLPGVLLASEVTSMSGIQGALESGEKAAAIVLGDLTGMSRPRGA</sequence>
<dbReference type="Pfam" id="PF01593">
    <property type="entry name" value="Amino_oxidase"/>
    <property type="match status" value="1"/>
</dbReference>
<evidence type="ECO:0000259" key="4">
    <source>
        <dbReference type="Pfam" id="PF01593"/>
    </source>
</evidence>
<evidence type="ECO:0000313" key="8">
    <source>
        <dbReference type="Proteomes" id="UP000652720"/>
    </source>
</evidence>
<dbReference type="PANTHER" id="PTHR42841">
    <property type="entry name" value="AMINE OXIDASE"/>
    <property type="match status" value="1"/>
</dbReference>
<accession>A0AAV4K7K6</accession>
<reference evidence="5" key="2">
    <citation type="journal article" date="2014" name="Int. J. Syst. Evol. Microbiol.">
        <title>Complete genome sequence of Corynebacterium casei LMG S-19264T (=DSM 44701T), isolated from a smear-ripened cheese.</title>
        <authorList>
            <consortium name="US DOE Joint Genome Institute (JGI-PGF)"/>
            <person name="Walter F."/>
            <person name="Albersmeier A."/>
            <person name="Kalinowski J."/>
            <person name="Ruckert C."/>
        </authorList>
    </citation>
    <scope>NUCLEOTIDE SEQUENCE</scope>
    <source>
        <strain evidence="5">CGMCC 1.8885</strain>
    </source>
</reference>
<dbReference type="PRINTS" id="PR00757">
    <property type="entry name" value="AMINEOXDASEF"/>
</dbReference>
<keyword evidence="7" id="KW-1185">Reference proteome</keyword>
<organism evidence="5 8">
    <name type="scientific">Deinococcus wulumuqiensis</name>
    <dbReference type="NCBI Taxonomy" id="980427"/>
    <lineage>
        <taxon>Bacteria</taxon>
        <taxon>Thermotogati</taxon>
        <taxon>Deinococcota</taxon>
        <taxon>Deinococci</taxon>
        <taxon>Deinococcales</taxon>
        <taxon>Deinococcaceae</taxon>
        <taxon>Deinococcus</taxon>
    </lineage>
</organism>
<dbReference type="AlphaFoldDB" id="A0AAV4K7K6"/>
<dbReference type="EMBL" id="BMMA01000025">
    <property type="protein sequence ID" value="GGI88504.1"/>
    <property type="molecule type" value="Genomic_DNA"/>
</dbReference>
<evidence type="ECO:0000313" key="7">
    <source>
        <dbReference type="Proteomes" id="UP000630135"/>
    </source>
</evidence>
<evidence type="ECO:0000313" key="5">
    <source>
        <dbReference type="EMBL" id="GGI88504.1"/>
    </source>
</evidence>
<reference evidence="5" key="4">
    <citation type="submission" date="2023-08" db="EMBL/GenBank/DDBJ databases">
        <authorList>
            <person name="Sun Q."/>
            <person name="Zhou Y."/>
        </authorList>
    </citation>
    <scope>NUCLEOTIDE SEQUENCE</scope>
    <source>
        <strain evidence="6">CGMCC 1.8884</strain>
        <strain evidence="5">CGMCC 1.8885</strain>
    </source>
</reference>